<reference evidence="1 2" key="1">
    <citation type="journal article" date="2019" name="Commun. Biol.">
        <title>The bagworm genome reveals a unique fibroin gene that provides high tensile strength.</title>
        <authorList>
            <person name="Kono N."/>
            <person name="Nakamura H."/>
            <person name="Ohtoshi R."/>
            <person name="Tomita M."/>
            <person name="Numata K."/>
            <person name="Arakawa K."/>
        </authorList>
    </citation>
    <scope>NUCLEOTIDE SEQUENCE [LARGE SCALE GENOMIC DNA]</scope>
</reference>
<sequence>MLEWKPILRKLDRERKHTWMAVHFSSPISRRKVLYFHEAHAGTDGLLLEPDKNCRPRDSITAINNNMRAETISKTKYKVSSRFEPGEDIAPFSPISRPLYLYPQRQENVTFLHTYIVLFLFRSHTSFPRVPKKTSLVRDSSLQGTRCDEWRISSPQSQNKHWFTYFIPQSSLELSIFRCGNISPPFKYDVTARDKPGEGISGNASTLLGQRQGFNSNTYEVQEIKNNPSHRESPKDRVGVAEIPPDAVGVALVQH</sequence>
<evidence type="ECO:0000313" key="1">
    <source>
        <dbReference type="EMBL" id="GBP65466.1"/>
    </source>
</evidence>
<protein>
    <submittedName>
        <fullName evidence="1">Uncharacterized protein</fullName>
    </submittedName>
</protein>
<keyword evidence="2" id="KW-1185">Reference proteome</keyword>
<proteinExistence type="predicted"/>
<accession>A0A4C1XNF9</accession>
<organism evidence="1 2">
    <name type="scientific">Eumeta variegata</name>
    <name type="common">Bagworm moth</name>
    <name type="synonym">Eumeta japonica</name>
    <dbReference type="NCBI Taxonomy" id="151549"/>
    <lineage>
        <taxon>Eukaryota</taxon>
        <taxon>Metazoa</taxon>
        <taxon>Ecdysozoa</taxon>
        <taxon>Arthropoda</taxon>
        <taxon>Hexapoda</taxon>
        <taxon>Insecta</taxon>
        <taxon>Pterygota</taxon>
        <taxon>Neoptera</taxon>
        <taxon>Endopterygota</taxon>
        <taxon>Lepidoptera</taxon>
        <taxon>Glossata</taxon>
        <taxon>Ditrysia</taxon>
        <taxon>Tineoidea</taxon>
        <taxon>Psychidae</taxon>
        <taxon>Oiketicinae</taxon>
        <taxon>Eumeta</taxon>
    </lineage>
</organism>
<dbReference type="EMBL" id="BGZK01000929">
    <property type="protein sequence ID" value="GBP65466.1"/>
    <property type="molecule type" value="Genomic_DNA"/>
</dbReference>
<gene>
    <name evidence="1" type="ORF">EVAR_36718_1</name>
</gene>
<dbReference type="Proteomes" id="UP000299102">
    <property type="component" value="Unassembled WGS sequence"/>
</dbReference>
<name>A0A4C1XNF9_EUMVA</name>
<comment type="caution">
    <text evidence="1">The sequence shown here is derived from an EMBL/GenBank/DDBJ whole genome shotgun (WGS) entry which is preliminary data.</text>
</comment>
<dbReference type="AlphaFoldDB" id="A0A4C1XNF9"/>
<evidence type="ECO:0000313" key="2">
    <source>
        <dbReference type="Proteomes" id="UP000299102"/>
    </source>
</evidence>